<dbReference type="AlphaFoldDB" id="A0A2W2D777"/>
<sequence length="71" mass="7753">MTAPFLSLAQIRNRLTLAGRRTLRDQTRQEGRCPACGAPAADVLRGLEEGQQRSTAAVPAEPDRQERHQAG</sequence>
<reference evidence="2 3" key="1">
    <citation type="submission" date="2018-01" db="EMBL/GenBank/DDBJ databases">
        <title>Draft genome sequence of Jishengella endophytica.</title>
        <authorList>
            <person name="Sahin N."/>
            <person name="Ay H."/>
            <person name="Saygin H."/>
        </authorList>
    </citation>
    <scope>NUCLEOTIDE SEQUENCE [LARGE SCALE GENOMIC DNA]</scope>
    <source>
        <strain evidence="2 3">DSM 45430</strain>
    </source>
</reference>
<comment type="caution">
    <text evidence="2">The sequence shown here is derived from an EMBL/GenBank/DDBJ whole genome shotgun (WGS) entry which is preliminary data.</text>
</comment>
<dbReference type="Proteomes" id="UP000248627">
    <property type="component" value="Unassembled WGS sequence"/>
</dbReference>
<evidence type="ECO:0000313" key="2">
    <source>
        <dbReference type="EMBL" id="PZF99608.1"/>
    </source>
</evidence>
<dbReference type="RefSeq" id="WP_111242095.1">
    <property type="nucleotide sequence ID" value="NZ_AP023358.1"/>
</dbReference>
<evidence type="ECO:0000313" key="3">
    <source>
        <dbReference type="Proteomes" id="UP000248627"/>
    </source>
</evidence>
<evidence type="ECO:0000256" key="1">
    <source>
        <dbReference type="SAM" id="MobiDB-lite"/>
    </source>
</evidence>
<organism evidence="2 3">
    <name type="scientific">Micromonospora endophytica</name>
    <dbReference type="NCBI Taxonomy" id="515350"/>
    <lineage>
        <taxon>Bacteria</taxon>
        <taxon>Bacillati</taxon>
        <taxon>Actinomycetota</taxon>
        <taxon>Actinomycetes</taxon>
        <taxon>Micromonosporales</taxon>
        <taxon>Micromonosporaceae</taxon>
        <taxon>Micromonospora</taxon>
    </lineage>
</organism>
<protein>
    <submittedName>
        <fullName evidence="2">Uncharacterized protein</fullName>
    </submittedName>
</protein>
<accession>A0A2W2D777</accession>
<proteinExistence type="predicted"/>
<gene>
    <name evidence="2" type="ORF">C1I93_05370</name>
</gene>
<feature type="region of interest" description="Disordered" evidence="1">
    <location>
        <begin position="46"/>
        <end position="71"/>
    </location>
</feature>
<feature type="compositionally biased region" description="Basic and acidic residues" evidence="1">
    <location>
        <begin position="61"/>
        <end position="71"/>
    </location>
</feature>
<name>A0A2W2D777_9ACTN</name>
<dbReference type="OrthoDB" id="3405914at2"/>
<keyword evidence="3" id="KW-1185">Reference proteome</keyword>
<dbReference type="EMBL" id="POTX01000021">
    <property type="protein sequence ID" value="PZF99608.1"/>
    <property type="molecule type" value="Genomic_DNA"/>
</dbReference>